<dbReference type="VEuPathDB" id="FungiDB:MELLADRAFT_104564"/>
<feature type="compositionally biased region" description="Basic and acidic residues" evidence="1">
    <location>
        <begin position="92"/>
        <end position="106"/>
    </location>
</feature>
<dbReference type="GeneID" id="18922314"/>
<reference evidence="3" key="1">
    <citation type="journal article" date="2011" name="Proc. Natl. Acad. Sci. U.S.A.">
        <title>Obligate biotrophy features unraveled by the genomic analysis of rust fungi.</title>
        <authorList>
            <person name="Duplessis S."/>
            <person name="Cuomo C.A."/>
            <person name="Lin Y.-C."/>
            <person name="Aerts A."/>
            <person name="Tisserant E."/>
            <person name="Veneault-Fourrey C."/>
            <person name="Joly D.L."/>
            <person name="Hacquard S."/>
            <person name="Amselem J."/>
            <person name="Cantarel B.L."/>
            <person name="Chiu R."/>
            <person name="Coutinho P.M."/>
            <person name="Feau N."/>
            <person name="Field M."/>
            <person name="Frey P."/>
            <person name="Gelhaye E."/>
            <person name="Goldberg J."/>
            <person name="Grabherr M.G."/>
            <person name="Kodira C.D."/>
            <person name="Kohler A."/>
            <person name="Kuees U."/>
            <person name="Lindquist E.A."/>
            <person name="Lucas S.M."/>
            <person name="Mago R."/>
            <person name="Mauceli E."/>
            <person name="Morin E."/>
            <person name="Murat C."/>
            <person name="Pangilinan J.L."/>
            <person name="Park R."/>
            <person name="Pearson M."/>
            <person name="Quesneville H."/>
            <person name="Rouhier N."/>
            <person name="Sakthikumar S."/>
            <person name="Salamov A.A."/>
            <person name="Schmutz J."/>
            <person name="Selles B."/>
            <person name="Shapiro H."/>
            <person name="Tanguay P."/>
            <person name="Tuskan G.A."/>
            <person name="Henrissat B."/>
            <person name="Van de Peer Y."/>
            <person name="Rouze P."/>
            <person name="Ellis J.G."/>
            <person name="Dodds P.N."/>
            <person name="Schein J.E."/>
            <person name="Zhong S."/>
            <person name="Hamelin R.C."/>
            <person name="Grigoriev I.V."/>
            <person name="Szabo L.J."/>
            <person name="Martin F."/>
        </authorList>
    </citation>
    <scope>NUCLEOTIDE SEQUENCE [LARGE SCALE GENOMIC DNA]</scope>
    <source>
        <strain evidence="3">98AG31 / pathotype 3-4-7</strain>
    </source>
</reference>
<accession>F4RF47</accession>
<name>F4RF47_MELLP</name>
<gene>
    <name evidence="2" type="ORF">MELLADRAFT_104564</name>
</gene>
<dbReference type="HOGENOM" id="CLU_1806602_0_0_1"/>
<evidence type="ECO:0000313" key="2">
    <source>
        <dbReference type="EMBL" id="EGG08754.1"/>
    </source>
</evidence>
<keyword evidence="3" id="KW-1185">Reference proteome</keyword>
<dbReference type="KEGG" id="mlr:MELLADRAFT_104564"/>
<sequence>MSREEDGETIRYLRTQVEALEPQTAELDQSRQETADLQRMVRELLAKRSRPGSIENDAGEADRTREISQAEGSNTFNQYVNTTPTSPSPLPRDSRPVHHNKGKQEPKIANNHDNQRDNNLATHRHSPLDNHISR</sequence>
<dbReference type="InParanoid" id="F4RF47"/>
<organism evidence="3">
    <name type="scientific">Melampsora larici-populina (strain 98AG31 / pathotype 3-4-7)</name>
    <name type="common">Poplar leaf rust fungus</name>
    <dbReference type="NCBI Taxonomy" id="747676"/>
    <lineage>
        <taxon>Eukaryota</taxon>
        <taxon>Fungi</taxon>
        <taxon>Dikarya</taxon>
        <taxon>Basidiomycota</taxon>
        <taxon>Pucciniomycotina</taxon>
        <taxon>Pucciniomycetes</taxon>
        <taxon>Pucciniales</taxon>
        <taxon>Melampsoraceae</taxon>
        <taxon>Melampsora</taxon>
    </lineage>
</organism>
<proteinExistence type="predicted"/>
<evidence type="ECO:0000256" key="1">
    <source>
        <dbReference type="SAM" id="MobiDB-lite"/>
    </source>
</evidence>
<evidence type="ECO:0000313" key="3">
    <source>
        <dbReference type="Proteomes" id="UP000001072"/>
    </source>
</evidence>
<dbReference type="AlphaFoldDB" id="F4RF47"/>
<feature type="region of interest" description="Disordered" evidence="1">
    <location>
        <begin position="44"/>
        <end position="134"/>
    </location>
</feature>
<protein>
    <submittedName>
        <fullName evidence="2">Uncharacterized protein</fullName>
    </submittedName>
</protein>
<feature type="compositionally biased region" description="Polar residues" evidence="1">
    <location>
        <begin position="70"/>
        <end position="85"/>
    </location>
</feature>
<dbReference type="Proteomes" id="UP000001072">
    <property type="component" value="Unassembled WGS sequence"/>
</dbReference>
<dbReference type="EMBL" id="GL883099">
    <property type="protein sequence ID" value="EGG08754.1"/>
    <property type="molecule type" value="Genomic_DNA"/>
</dbReference>
<dbReference type="RefSeq" id="XP_007407728.1">
    <property type="nucleotide sequence ID" value="XM_007407666.1"/>
</dbReference>